<gene>
    <name evidence="6" type="ORF">EA661_11425</name>
</gene>
<dbReference type="Proteomes" id="UP000291286">
    <property type="component" value="Unassembled WGS sequence"/>
</dbReference>
<dbReference type="PANTHER" id="PTHR47771">
    <property type="entry name" value="LD27203P-RELATED"/>
    <property type="match status" value="1"/>
</dbReference>
<feature type="region of interest" description="Disordered" evidence="2">
    <location>
        <begin position="148"/>
        <end position="210"/>
    </location>
</feature>
<dbReference type="InterPro" id="IPR036779">
    <property type="entry name" value="LysM_dom_sf"/>
</dbReference>
<evidence type="ECO:0000259" key="5">
    <source>
        <dbReference type="Pfam" id="PF25800"/>
    </source>
</evidence>
<feature type="compositionally biased region" description="Pro residues" evidence="2">
    <location>
        <begin position="491"/>
        <end position="501"/>
    </location>
</feature>
<feature type="transmembrane region" description="Helical" evidence="3">
    <location>
        <begin position="435"/>
        <end position="454"/>
    </location>
</feature>
<sequence length="648" mass="66675">MSLKQAFFKPAARSALALALLAASHAACALGLGEIRVMSQPGQPLLAEIPVISSEPGELEQLRARLASPVIFERVGLARPSGLVSQLDFAVAMSSDGKPVIRVTSAEPVDMPAVNFLIEVDWGQGRLVREYSALVGAPGAVAAAGQPQIQAPAPVPSDRIAPPPSRAEQLPAEVAQAPAVPEPQAEAAPSPAVAATPAPPPPEPAPQPVAVPRAAPTIAAPQASASGTVTVARGQTLSQIARELQQSGTLDQTMIALLQANPEAFIGNNINRLRAGATLRMPSAEETAALAAAEASAMVRRQISDWRQVRAPVPQPAGNAPAAPLAAGAAKPARAADARLEIAPPVANATRRAGTTSGTQAGGEGDMLAEQQLRQTREDLAARSAEVDELKTRVADLEKLKDQQAKLIAMKDSDLAATQKRLADSQGAAAAGAPAWWWIGLALVVGGLLAWVGLRSRRAPRPALAYRGPLDAPAPDPVPAEPAAEVDVAPQAPPVQAPAPEPESEPAAPRYTPVYVGGESRPGPVDTPQAAPSSPAWLSATAKPTWHTVDGPHPTATRVPSTVVPISTATQPRPVARPTPVPAPAPAPSEPVVPIAPPAASGRERLELAIAYLDLGDTEAARALLQQVSASDDPHAREEAGRLLRALG</sequence>
<feature type="compositionally biased region" description="Low complexity" evidence="2">
    <location>
        <begin position="481"/>
        <end position="490"/>
    </location>
</feature>
<dbReference type="InterPro" id="IPR020012">
    <property type="entry name" value="LysM_FimV"/>
</dbReference>
<keyword evidence="4" id="KW-0732">Signal</keyword>
<dbReference type="PANTHER" id="PTHR47771:SF14">
    <property type="entry name" value="RH73259P"/>
    <property type="match status" value="1"/>
</dbReference>
<feature type="coiled-coil region" evidence="1">
    <location>
        <begin position="373"/>
        <end position="407"/>
    </location>
</feature>
<evidence type="ECO:0000256" key="2">
    <source>
        <dbReference type="SAM" id="MobiDB-lite"/>
    </source>
</evidence>
<proteinExistence type="predicted"/>
<feature type="signal peptide" evidence="4">
    <location>
        <begin position="1"/>
        <end position="29"/>
    </location>
</feature>
<feature type="compositionally biased region" description="Pro residues" evidence="2">
    <location>
        <begin position="575"/>
        <end position="592"/>
    </location>
</feature>
<dbReference type="InterPro" id="IPR038440">
    <property type="entry name" value="FimV_C_sf"/>
</dbReference>
<feature type="region of interest" description="Disordered" evidence="2">
    <location>
        <begin position="569"/>
        <end position="592"/>
    </location>
</feature>
<evidence type="ECO:0000256" key="3">
    <source>
        <dbReference type="SAM" id="Phobius"/>
    </source>
</evidence>
<keyword evidence="3" id="KW-1133">Transmembrane helix</keyword>
<accession>A0A4Q8LHZ0</accession>
<feature type="region of interest" description="Disordered" evidence="2">
    <location>
        <begin position="474"/>
        <end position="536"/>
    </location>
</feature>
<dbReference type="CDD" id="cd00118">
    <property type="entry name" value="LysM"/>
    <property type="match status" value="1"/>
</dbReference>
<dbReference type="Gene3D" id="3.10.350.10">
    <property type="entry name" value="LysM domain"/>
    <property type="match status" value="1"/>
</dbReference>
<dbReference type="NCBIfam" id="TIGR03505">
    <property type="entry name" value="FimV_core"/>
    <property type="match status" value="1"/>
</dbReference>
<feature type="chain" id="PRO_5020999943" description="FimV N-terminal domain-containing protein" evidence="4">
    <location>
        <begin position="30"/>
        <end position="648"/>
    </location>
</feature>
<protein>
    <recommendedName>
        <fullName evidence="5">FimV N-terminal domain-containing protein</fullName>
    </recommendedName>
</protein>
<comment type="caution">
    <text evidence="6">The sequence shown here is derived from an EMBL/GenBank/DDBJ whole genome shotgun (WGS) entry which is preliminary data.</text>
</comment>
<keyword evidence="3" id="KW-0472">Membrane</keyword>
<dbReference type="InterPro" id="IPR057840">
    <property type="entry name" value="FimV_N"/>
</dbReference>
<evidence type="ECO:0000313" key="6">
    <source>
        <dbReference type="EMBL" id="TAA28904.1"/>
    </source>
</evidence>
<dbReference type="Gene3D" id="1.20.58.2200">
    <property type="match status" value="1"/>
</dbReference>
<reference evidence="6 7" key="1">
    <citation type="submission" date="2019-02" db="EMBL/GenBank/DDBJ databases">
        <title>WGS of Pseudoxanthomonas species novum from clinical isolates.</title>
        <authorList>
            <person name="Bernier A.-M."/>
            <person name="Bernard K."/>
            <person name="Vachon A."/>
        </authorList>
    </citation>
    <scope>NUCLEOTIDE SEQUENCE [LARGE SCALE GENOMIC DNA]</scope>
    <source>
        <strain evidence="6 7">NML171202</strain>
    </source>
</reference>
<dbReference type="InterPro" id="IPR020011">
    <property type="entry name" value="FimV_C"/>
</dbReference>
<dbReference type="EMBL" id="SHMB01000004">
    <property type="protein sequence ID" value="TAA28904.1"/>
    <property type="molecule type" value="Genomic_DNA"/>
</dbReference>
<dbReference type="InterPro" id="IPR018392">
    <property type="entry name" value="LysM"/>
</dbReference>
<dbReference type="AlphaFoldDB" id="A0A4Q8LHZ0"/>
<dbReference type="Pfam" id="PF25800">
    <property type="entry name" value="FimV_N"/>
    <property type="match status" value="1"/>
</dbReference>
<dbReference type="NCBIfam" id="TIGR03504">
    <property type="entry name" value="FimV_Cterm"/>
    <property type="match status" value="1"/>
</dbReference>
<feature type="compositionally biased region" description="Pro residues" evidence="2">
    <location>
        <begin position="197"/>
        <end position="209"/>
    </location>
</feature>
<evidence type="ECO:0000313" key="7">
    <source>
        <dbReference type="Proteomes" id="UP000291286"/>
    </source>
</evidence>
<keyword evidence="1" id="KW-0175">Coiled coil</keyword>
<feature type="domain" description="FimV N-terminal" evidence="5">
    <location>
        <begin position="30"/>
        <end position="136"/>
    </location>
</feature>
<evidence type="ECO:0000256" key="4">
    <source>
        <dbReference type="SAM" id="SignalP"/>
    </source>
</evidence>
<feature type="compositionally biased region" description="Low complexity" evidence="2">
    <location>
        <begin position="167"/>
        <end position="196"/>
    </location>
</feature>
<keyword evidence="3" id="KW-0812">Transmembrane</keyword>
<organism evidence="6 7">
    <name type="scientific">Pseudoxanthomonas winnipegensis</name>
    <dbReference type="NCBI Taxonomy" id="2480810"/>
    <lineage>
        <taxon>Bacteria</taxon>
        <taxon>Pseudomonadati</taxon>
        <taxon>Pseudomonadota</taxon>
        <taxon>Gammaproteobacteria</taxon>
        <taxon>Lysobacterales</taxon>
        <taxon>Lysobacteraceae</taxon>
        <taxon>Pseudoxanthomonas</taxon>
    </lineage>
</organism>
<name>A0A4Q8LHZ0_9GAMM</name>
<evidence type="ECO:0000256" key="1">
    <source>
        <dbReference type="SAM" id="Coils"/>
    </source>
</evidence>